<keyword evidence="4" id="KW-1185">Reference proteome</keyword>
<dbReference type="AlphaFoldDB" id="A0A365Y761"/>
<keyword evidence="1" id="KW-0238">DNA-binding</keyword>
<reference evidence="3 4" key="1">
    <citation type="submission" date="2018-01" db="EMBL/GenBank/DDBJ databases">
        <title>Glutamicibacter soli strain NHPC-3 Whole genome sequence and assembly.</title>
        <authorList>
            <person name="Choudhury P."/>
            <person name="Gupta D."/>
            <person name="Sengupta K."/>
            <person name="Jawed A."/>
            <person name="Sultana N."/>
            <person name="Saha P."/>
        </authorList>
    </citation>
    <scope>NUCLEOTIDE SEQUENCE [LARGE SCALE GENOMIC DNA]</scope>
    <source>
        <strain evidence="3 4">NHPC-3</strain>
    </source>
</reference>
<dbReference type="EMBL" id="POAF01000018">
    <property type="protein sequence ID" value="RBL98437.1"/>
    <property type="molecule type" value="Genomic_DNA"/>
</dbReference>
<dbReference type="CDD" id="cd00093">
    <property type="entry name" value="HTH_XRE"/>
    <property type="match status" value="1"/>
</dbReference>
<gene>
    <name evidence="3" type="ORF">C1H84_17820</name>
</gene>
<sequence>MSSLSEIGAVIQSVRKENGLTQEQLADLAGISERTLRSMESGQGNPSFSAVVSTASVLGIKLMVEK</sequence>
<organism evidence="3 4">
    <name type="scientific">Glutamicibacter soli</name>
    <dbReference type="NCBI Taxonomy" id="453836"/>
    <lineage>
        <taxon>Bacteria</taxon>
        <taxon>Bacillati</taxon>
        <taxon>Actinomycetota</taxon>
        <taxon>Actinomycetes</taxon>
        <taxon>Micrococcales</taxon>
        <taxon>Micrococcaceae</taxon>
        <taxon>Glutamicibacter</taxon>
    </lineage>
</organism>
<dbReference type="SMART" id="SM00530">
    <property type="entry name" value="HTH_XRE"/>
    <property type="match status" value="1"/>
</dbReference>
<dbReference type="GO" id="GO:0003677">
    <property type="term" value="F:DNA binding"/>
    <property type="evidence" value="ECO:0007669"/>
    <property type="project" value="UniProtKB-KW"/>
</dbReference>
<accession>A0A365Y761</accession>
<comment type="caution">
    <text evidence="3">The sequence shown here is derived from an EMBL/GenBank/DDBJ whole genome shotgun (WGS) entry which is preliminary data.</text>
</comment>
<evidence type="ECO:0000313" key="3">
    <source>
        <dbReference type="EMBL" id="RBL98437.1"/>
    </source>
</evidence>
<dbReference type="Gene3D" id="1.10.260.40">
    <property type="entry name" value="lambda repressor-like DNA-binding domains"/>
    <property type="match status" value="1"/>
</dbReference>
<dbReference type="InterPro" id="IPR010982">
    <property type="entry name" value="Lambda_DNA-bd_dom_sf"/>
</dbReference>
<dbReference type="PROSITE" id="PS50943">
    <property type="entry name" value="HTH_CROC1"/>
    <property type="match status" value="1"/>
</dbReference>
<dbReference type="SUPFAM" id="SSF47413">
    <property type="entry name" value="lambda repressor-like DNA-binding domains"/>
    <property type="match status" value="1"/>
</dbReference>
<dbReference type="PANTHER" id="PTHR46797">
    <property type="entry name" value="HTH-TYPE TRANSCRIPTIONAL REGULATOR"/>
    <property type="match status" value="1"/>
</dbReference>
<dbReference type="GO" id="GO:0003700">
    <property type="term" value="F:DNA-binding transcription factor activity"/>
    <property type="evidence" value="ECO:0007669"/>
    <property type="project" value="TreeGrafter"/>
</dbReference>
<evidence type="ECO:0000313" key="4">
    <source>
        <dbReference type="Proteomes" id="UP000252167"/>
    </source>
</evidence>
<dbReference type="Pfam" id="PF01381">
    <property type="entry name" value="HTH_3"/>
    <property type="match status" value="1"/>
</dbReference>
<dbReference type="InterPro" id="IPR001387">
    <property type="entry name" value="Cro/C1-type_HTH"/>
</dbReference>
<dbReference type="InterPro" id="IPR050807">
    <property type="entry name" value="TransReg_Diox_bact_type"/>
</dbReference>
<feature type="domain" description="HTH cro/C1-type" evidence="2">
    <location>
        <begin position="11"/>
        <end position="66"/>
    </location>
</feature>
<proteinExistence type="predicted"/>
<dbReference type="PANTHER" id="PTHR46797:SF1">
    <property type="entry name" value="METHYLPHOSPHONATE SYNTHASE"/>
    <property type="match status" value="1"/>
</dbReference>
<evidence type="ECO:0000256" key="1">
    <source>
        <dbReference type="ARBA" id="ARBA00023125"/>
    </source>
</evidence>
<evidence type="ECO:0000259" key="2">
    <source>
        <dbReference type="PROSITE" id="PS50943"/>
    </source>
</evidence>
<name>A0A365Y761_9MICC</name>
<dbReference type="GO" id="GO:0005829">
    <property type="term" value="C:cytosol"/>
    <property type="evidence" value="ECO:0007669"/>
    <property type="project" value="TreeGrafter"/>
</dbReference>
<dbReference type="RefSeq" id="WP_047117849.1">
    <property type="nucleotide sequence ID" value="NZ_CM125969.1"/>
</dbReference>
<dbReference type="Proteomes" id="UP000252167">
    <property type="component" value="Unassembled WGS sequence"/>
</dbReference>
<protein>
    <submittedName>
        <fullName evidence="3">Transcriptional regulator</fullName>
    </submittedName>
</protein>